<dbReference type="EMBL" id="JADBGQ010000002">
    <property type="protein sequence ID" value="KAG5411838.1"/>
    <property type="molecule type" value="Genomic_DNA"/>
</dbReference>
<evidence type="ECO:0000313" key="5">
    <source>
        <dbReference type="Proteomes" id="UP000823674"/>
    </source>
</evidence>
<sequence length="73" mass="8299">IPHLRPSESIRSRLSRNQRTVKHAYGGALYGVAGRESTYVCFTIVRAFLVEEQKIVKKLLKLQKSKEKTAPKS</sequence>
<dbReference type="Gene3D" id="6.20.340.10">
    <property type="match status" value="1"/>
</dbReference>
<evidence type="ECO:0008006" key="6">
    <source>
        <dbReference type="Google" id="ProtNLM"/>
    </source>
</evidence>
<evidence type="ECO:0000313" key="4">
    <source>
        <dbReference type="EMBL" id="KAG5411838.1"/>
    </source>
</evidence>
<accession>A0ABQ7NM43</accession>
<dbReference type="InterPro" id="IPR008195">
    <property type="entry name" value="Ribosomal_eL34"/>
</dbReference>
<gene>
    <name evidence="4" type="primary">A02p051250.1_BraROA</name>
    <name evidence="4" type="ORF">IGI04_008157</name>
</gene>
<dbReference type="PANTHER" id="PTHR10759">
    <property type="entry name" value="60S RIBOSOMAL PROTEIN L34"/>
    <property type="match status" value="1"/>
</dbReference>
<keyword evidence="2" id="KW-0689">Ribosomal protein</keyword>
<evidence type="ECO:0000256" key="3">
    <source>
        <dbReference type="ARBA" id="ARBA00023274"/>
    </source>
</evidence>
<organism evidence="4 5">
    <name type="scientific">Brassica rapa subsp. trilocularis</name>
    <dbReference type="NCBI Taxonomy" id="1813537"/>
    <lineage>
        <taxon>Eukaryota</taxon>
        <taxon>Viridiplantae</taxon>
        <taxon>Streptophyta</taxon>
        <taxon>Embryophyta</taxon>
        <taxon>Tracheophyta</taxon>
        <taxon>Spermatophyta</taxon>
        <taxon>Magnoliopsida</taxon>
        <taxon>eudicotyledons</taxon>
        <taxon>Gunneridae</taxon>
        <taxon>Pentapetalae</taxon>
        <taxon>rosids</taxon>
        <taxon>malvids</taxon>
        <taxon>Brassicales</taxon>
        <taxon>Brassicaceae</taxon>
        <taxon>Brassiceae</taxon>
        <taxon>Brassica</taxon>
    </lineage>
</organism>
<proteinExistence type="inferred from homology"/>
<feature type="non-terminal residue" evidence="4">
    <location>
        <position position="1"/>
    </location>
</feature>
<keyword evidence="5" id="KW-1185">Reference proteome</keyword>
<dbReference type="InterPro" id="IPR038562">
    <property type="entry name" value="Ribosomal_eL34_C_sf"/>
</dbReference>
<comment type="similarity">
    <text evidence="1">Belongs to the eukaryotic ribosomal protein eL34 family.</text>
</comment>
<comment type="caution">
    <text evidence="4">The sequence shown here is derived from an EMBL/GenBank/DDBJ whole genome shotgun (WGS) entry which is preliminary data.</text>
</comment>
<protein>
    <recommendedName>
        <fullName evidence="6">60S ribosomal protein L34</fullName>
    </recommendedName>
</protein>
<reference evidence="4 5" key="1">
    <citation type="submission" date="2021-03" db="EMBL/GenBank/DDBJ databases">
        <authorList>
            <person name="King G.J."/>
            <person name="Bancroft I."/>
            <person name="Baten A."/>
            <person name="Bloomfield J."/>
            <person name="Borpatragohain P."/>
            <person name="He Z."/>
            <person name="Irish N."/>
            <person name="Irwin J."/>
            <person name="Liu K."/>
            <person name="Mauleon R.P."/>
            <person name="Moore J."/>
            <person name="Morris R."/>
            <person name="Ostergaard L."/>
            <person name="Wang B."/>
            <person name="Wells R."/>
        </authorList>
    </citation>
    <scope>NUCLEOTIDE SEQUENCE [LARGE SCALE GENOMIC DNA]</scope>
    <source>
        <strain evidence="4">R-o-18</strain>
        <tissue evidence="4">Leaf</tissue>
    </source>
</reference>
<evidence type="ECO:0000256" key="2">
    <source>
        <dbReference type="ARBA" id="ARBA00022980"/>
    </source>
</evidence>
<evidence type="ECO:0000256" key="1">
    <source>
        <dbReference type="ARBA" id="ARBA00009875"/>
    </source>
</evidence>
<dbReference type="Proteomes" id="UP000823674">
    <property type="component" value="Chromosome A02"/>
</dbReference>
<keyword evidence="3" id="KW-0687">Ribonucleoprotein</keyword>
<name>A0ABQ7NM43_BRACM</name>